<proteinExistence type="inferred from homology"/>
<evidence type="ECO:0000313" key="6">
    <source>
        <dbReference type="Proteomes" id="UP000077134"/>
    </source>
</evidence>
<dbReference type="InterPro" id="IPR036428">
    <property type="entry name" value="PCD_sf"/>
</dbReference>
<dbReference type="OrthoDB" id="9800108at2"/>
<dbReference type="AlphaFoldDB" id="A0A167D4Y1"/>
<dbReference type="Proteomes" id="UP000077134">
    <property type="component" value="Unassembled WGS sequence"/>
</dbReference>
<comment type="catalytic activity">
    <reaction evidence="1">
        <text>(4aS,6R)-4a-hydroxy-L-erythro-5,6,7,8-tetrahydrobiopterin = (6R)-L-erythro-6,7-dihydrobiopterin + H2O</text>
        <dbReference type="Rhea" id="RHEA:11920"/>
        <dbReference type="ChEBI" id="CHEBI:15377"/>
        <dbReference type="ChEBI" id="CHEBI:15642"/>
        <dbReference type="ChEBI" id="CHEBI:43120"/>
        <dbReference type="EC" id="4.2.1.96"/>
    </reaction>
</comment>
<keyword evidence="6" id="KW-1185">Reference proteome</keyword>
<dbReference type="KEGG" id="pcx:LPB68_11495"/>
<dbReference type="RefSeq" id="WP_068658974.1">
    <property type="nucleotide sequence ID" value="NZ_CP017770.1"/>
</dbReference>
<evidence type="ECO:0000256" key="1">
    <source>
        <dbReference type="ARBA" id="ARBA00001554"/>
    </source>
</evidence>
<dbReference type="GO" id="GO:0008124">
    <property type="term" value="F:4-alpha-hydroxytetrahydrobiopterin dehydratase activity"/>
    <property type="evidence" value="ECO:0007669"/>
    <property type="project" value="UniProtKB-EC"/>
</dbReference>
<evidence type="ECO:0000313" key="5">
    <source>
        <dbReference type="EMBL" id="OAB73944.1"/>
    </source>
</evidence>
<evidence type="ECO:0000256" key="2">
    <source>
        <dbReference type="ARBA" id="ARBA00006472"/>
    </source>
</evidence>
<dbReference type="CDD" id="cd00488">
    <property type="entry name" value="PCD_DCoH"/>
    <property type="match status" value="1"/>
</dbReference>
<dbReference type="STRING" id="1763538.LPB68_11495"/>
<accession>A0A167D4Y1</accession>
<dbReference type="PANTHER" id="PTHR12599">
    <property type="entry name" value="PTERIN-4-ALPHA-CARBINOLAMINE DEHYDRATASE"/>
    <property type="match status" value="1"/>
</dbReference>
<gene>
    <name evidence="5" type="ORF">PNBC_13280</name>
</gene>
<dbReference type="NCBIfam" id="NF002017">
    <property type="entry name" value="PRK00823.1-2"/>
    <property type="match status" value="1"/>
</dbReference>
<comment type="similarity">
    <text evidence="2">Belongs to the pterin-4-alpha-carbinolamine dehydratase family.</text>
</comment>
<sequence>MTYTREEVDVHLSQLTGWSLVNERFIERRFTFSSFMRGISFVDKVATISEAFNHHPLITIDYKTVILRLTSWDAGYLTEIDIKEAKQYNEVFEKMCISESLNNGGVLKSKS</sequence>
<evidence type="ECO:0000256" key="3">
    <source>
        <dbReference type="ARBA" id="ARBA00013252"/>
    </source>
</evidence>
<name>A0A167D4Y1_9BACL</name>
<dbReference type="GO" id="GO:0006729">
    <property type="term" value="P:tetrahydrobiopterin biosynthetic process"/>
    <property type="evidence" value="ECO:0007669"/>
    <property type="project" value="InterPro"/>
</dbReference>
<comment type="caution">
    <text evidence="5">The sequence shown here is derived from an EMBL/GenBank/DDBJ whole genome shotgun (WGS) entry which is preliminary data.</text>
</comment>
<dbReference type="InterPro" id="IPR001533">
    <property type="entry name" value="Pterin_deHydtase"/>
</dbReference>
<dbReference type="SUPFAM" id="SSF55248">
    <property type="entry name" value="PCD-like"/>
    <property type="match status" value="1"/>
</dbReference>
<evidence type="ECO:0000256" key="4">
    <source>
        <dbReference type="ARBA" id="ARBA00023239"/>
    </source>
</evidence>
<organism evidence="5 6">
    <name type="scientific">Paenibacillus crassostreae</name>
    <dbReference type="NCBI Taxonomy" id="1763538"/>
    <lineage>
        <taxon>Bacteria</taxon>
        <taxon>Bacillati</taxon>
        <taxon>Bacillota</taxon>
        <taxon>Bacilli</taxon>
        <taxon>Bacillales</taxon>
        <taxon>Paenibacillaceae</taxon>
        <taxon>Paenibacillus</taxon>
    </lineage>
</organism>
<dbReference type="PANTHER" id="PTHR12599:SF0">
    <property type="entry name" value="PTERIN-4-ALPHA-CARBINOLAMINE DEHYDRATASE"/>
    <property type="match status" value="1"/>
</dbReference>
<keyword evidence="4" id="KW-0456">Lyase</keyword>
<dbReference type="Gene3D" id="3.30.1360.20">
    <property type="entry name" value="Transcriptional coactivator/pterin dehydratase"/>
    <property type="match status" value="1"/>
</dbReference>
<dbReference type="EMBL" id="LSFN01000019">
    <property type="protein sequence ID" value="OAB73944.1"/>
    <property type="molecule type" value="Genomic_DNA"/>
</dbReference>
<reference evidence="5 6" key="1">
    <citation type="submission" date="2016-02" db="EMBL/GenBank/DDBJ databases">
        <title>Paenibacillus sp. LPB0068, isolated from Crassostrea gigas.</title>
        <authorList>
            <person name="Shin S.-K."/>
            <person name="Yi H."/>
        </authorList>
    </citation>
    <scope>NUCLEOTIDE SEQUENCE [LARGE SCALE GENOMIC DNA]</scope>
    <source>
        <strain evidence="5 6">LPB0068</strain>
    </source>
</reference>
<protein>
    <recommendedName>
        <fullName evidence="3">4a-hydroxytetrahydrobiopterin dehydratase</fullName>
        <ecNumber evidence="3">4.2.1.96</ecNumber>
    </recommendedName>
</protein>
<dbReference type="EC" id="4.2.1.96" evidence="3"/>
<dbReference type="Pfam" id="PF01329">
    <property type="entry name" value="Pterin_4a"/>
    <property type="match status" value="1"/>
</dbReference>